<proteinExistence type="predicted"/>
<dbReference type="EMBL" id="CP019479">
    <property type="protein sequence ID" value="UQC87794.1"/>
    <property type="molecule type" value="Genomic_DNA"/>
</dbReference>
<sequence>MQISNVIWGLHFVSYVLDPAASSAENLWLNLDIMPLSSMGDLLGHLKEPLRPSLVKRMIPIAPFEKLIVQN</sequence>
<gene>
    <name evidence="1" type="ORF">CLUP02_13313</name>
</gene>
<dbReference type="AlphaFoldDB" id="A0A9Q8T1Y8"/>
<organism evidence="1 2">
    <name type="scientific">Colletotrichum lupini</name>
    <dbReference type="NCBI Taxonomy" id="145971"/>
    <lineage>
        <taxon>Eukaryota</taxon>
        <taxon>Fungi</taxon>
        <taxon>Dikarya</taxon>
        <taxon>Ascomycota</taxon>
        <taxon>Pezizomycotina</taxon>
        <taxon>Sordariomycetes</taxon>
        <taxon>Hypocreomycetidae</taxon>
        <taxon>Glomerellales</taxon>
        <taxon>Glomerellaceae</taxon>
        <taxon>Colletotrichum</taxon>
        <taxon>Colletotrichum acutatum species complex</taxon>
    </lineage>
</organism>
<protein>
    <submittedName>
        <fullName evidence="1">Uncharacterized protein</fullName>
    </submittedName>
</protein>
<dbReference type="Proteomes" id="UP000830671">
    <property type="component" value="Chromosome 7"/>
</dbReference>
<reference evidence="1" key="1">
    <citation type="journal article" date="2021" name="Mol. Plant Microbe Interact.">
        <title>Complete Genome Sequence of the Plant-Pathogenic Fungus Colletotrichum lupini.</title>
        <authorList>
            <person name="Baroncelli R."/>
            <person name="Pensec F."/>
            <person name="Da Lio D."/>
            <person name="Boufleur T."/>
            <person name="Vicente I."/>
            <person name="Sarrocco S."/>
            <person name="Picot A."/>
            <person name="Baraldi E."/>
            <person name="Sukno S."/>
            <person name="Thon M."/>
            <person name="Le Floch G."/>
        </authorList>
    </citation>
    <scope>NUCLEOTIDE SEQUENCE</scope>
    <source>
        <strain evidence="1">IMI 504893</strain>
    </source>
</reference>
<evidence type="ECO:0000313" key="1">
    <source>
        <dbReference type="EMBL" id="UQC87794.1"/>
    </source>
</evidence>
<accession>A0A9Q8T1Y8</accession>
<name>A0A9Q8T1Y8_9PEZI</name>
<dbReference type="GeneID" id="73347264"/>
<keyword evidence="2" id="KW-1185">Reference proteome</keyword>
<dbReference type="RefSeq" id="XP_049149400.1">
    <property type="nucleotide sequence ID" value="XM_049292254.1"/>
</dbReference>
<evidence type="ECO:0000313" key="2">
    <source>
        <dbReference type="Proteomes" id="UP000830671"/>
    </source>
</evidence>
<dbReference type="KEGG" id="clup:CLUP02_13313"/>